<protein>
    <recommendedName>
        <fullName evidence="2">DUF306 domain-containing protein</fullName>
    </recommendedName>
</protein>
<dbReference type="InterPro" id="IPR005184">
    <property type="entry name" value="DUF306_Meta_HslJ"/>
</dbReference>
<dbReference type="InterPro" id="IPR038670">
    <property type="entry name" value="HslJ-like_sf"/>
</dbReference>
<comment type="caution">
    <text evidence="3">The sequence shown here is derived from an EMBL/GenBank/DDBJ whole genome shotgun (WGS) entry which is preliminary data.</text>
</comment>
<dbReference type="PANTHER" id="PTHR35535">
    <property type="entry name" value="HEAT SHOCK PROTEIN HSLJ"/>
    <property type="match status" value="1"/>
</dbReference>
<organism evidence="3 4">
    <name type="scientific">Phytohabitans houttuyneae</name>
    <dbReference type="NCBI Taxonomy" id="1076126"/>
    <lineage>
        <taxon>Bacteria</taxon>
        <taxon>Bacillati</taxon>
        <taxon>Actinomycetota</taxon>
        <taxon>Actinomycetes</taxon>
        <taxon>Micromonosporales</taxon>
        <taxon>Micromonosporaceae</taxon>
    </lineage>
</organism>
<keyword evidence="1" id="KW-0732">Signal</keyword>
<reference evidence="3 4" key="1">
    <citation type="submission" date="2020-03" db="EMBL/GenBank/DDBJ databases">
        <title>Whole genome shotgun sequence of Phytohabitans houttuyneae NBRC 108639.</title>
        <authorList>
            <person name="Komaki H."/>
            <person name="Tamura T."/>
        </authorList>
    </citation>
    <scope>NUCLEOTIDE SEQUENCE [LARGE SCALE GENOMIC DNA]</scope>
    <source>
        <strain evidence="3 4">NBRC 108639</strain>
    </source>
</reference>
<dbReference type="Proteomes" id="UP000482800">
    <property type="component" value="Unassembled WGS sequence"/>
</dbReference>
<dbReference type="InterPro" id="IPR053147">
    <property type="entry name" value="Hsp_HslJ-like"/>
</dbReference>
<accession>A0A6V8KNA2</accession>
<name>A0A6V8KNA2_9ACTN</name>
<feature type="signal peptide" evidence="1">
    <location>
        <begin position="1"/>
        <end position="21"/>
    </location>
</feature>
<feature type="domain" description="DUF306" evidence="2">
    <location>
        <begin position="33"/>
        <end position="136"/>
    </location>
</feature>
<evidence type="ECO:0000313" key="4">
    <source>
        <dbReference type="Proteomes" id="UP000482800"/>
    </source>
</evidence>
<evidence type="ECO:0000313" key="3">
    <source>
        <dbReference type="EMBL" id="GFJ83831.1"/>
    </source>
</evidence>
<keyword evidence="4" id="KW-1185">Reference proteome</keyword>
<sequence>MRTAVLGVAAVLMVGGCAADAQRPADSAPAGADQLVGVEWQLTEVVEPSGRWSPQPGAEARLRFDGDGGWSGEPCNHLTGAARLESTTAHFEAGGGTEMACSGERGRLEQAFGKVLSGQASWAVEAGTLRIDKGDGWGLRFRVSDQIYPRSDVQGLAQGRRGPYEYRFGWQRCDPDICLTWERRDAAGQPWGTSGTAFSEPSLSGIVDSVGDALFLGGVAPPKTARVIYKPSPEADPVELTLYDVPGVSIGKVFGGFVDRPVAKASWIALDASGRELLRRDDVS</sequence>
<dbReference type="AlphaFoldDB" id="A0A6V8KNA2"/>
<dbReference type="RefSeq" id="WP_173066744.1">
    <property type="nucleotide sequence ID" value="NZ_BAABGO010000033.1"/>
</dbReference>
<dbReference type="Pfam" id="PF03724">
    <property type="entry name" value="META"/>
    <property type="match status" value="1"/>
</dbReference>
<proteinExistence type="predicted"/>
<dbReference type="PROSITE" id="PS51257">
    <property type="entry name" value="PROKAR_LIPOPROTEIN"/>
    <property type="match status" value="1"/>
</dbReference>
<dbReference type="PANTHER" id="PTHR35535:SF2">
    <property type="entry name" value="DUF306 DOMAIN-CONTAINING PROTEIN"/>
    <property type="match status" value="1"/>
</dbReference>
<evidence type="ECO:0000259" key="2">
    <source>
        <dbReference type="Pfam" id="PF03724"/>
    </source>
</evidence>
<reference evidence="3 4" key="2">
    <citation type="submission" date="2020-03" db="EMBL/GenBank/DDBJ databases">
        <authorList>
            <person name="Ichikawa N."/>
            <person name="Kimura A."/>
            <person name="Kitahashi Y."/>
            <person name="Uohara A."/>
        </authorList>
    </citation>
    <scope>NUCLEOTIDE SEQUENCE [LARGE SCALE GENOMIC DNA]</scope>
    <source>
        <strain evidence="3 4">NBRC 108639</strain>
    </source>
</reference>
<dbReference type="EMBL" id="BLPF01000003">
    <property type="protein sequence ID" value="GFJ83831.1"/>
    <property type="molecule type" value="Genomic_DNA"/>
</dbReference>
<evidence type="ECO:0000256" key="1">
    <source>
        <dbReference type="SAM" id="SignalP"/>
    </source>
</evidence>
<dbReference type="Gene3D" id="2.40.128.270">
    <property type="match status" value="1"/>
</dbReference>
<gene>
    <name evidence="3" type="ORF">Phou_080110</name>
</gene>
<feature type="chain" id="PRO_5028968918" description="DUF306 domain-containing protein" evidence="1">
    <location>
        <begin position="22"/>
        <end position="284"/>
    </location>
</feature>